<protein>
    <submittedName>
        <fullName evidence="2">Uncharacterized protein</fullName>
    </submittedName>
</protein>
<dbReference type="AlphaFoldDB" id="A0A0A9G7A8"/>
<dbReference type="EMBL" id="GBRH01178547">
    <property type="protein sequence ID" value="JAE19349.1"/>
    <property type="molecule type" value="Transcribed_RNA"/>
</dbReference>
<name>A0A0A9G7A8_ARUDO</name>
<sequence length="34" mass="3352">MRGSTSTPPTPAARASVRSSGTTSTAWSVSTPSA</sequence>
<organism evidence="2">
    <name type="scientific">Arundo donax</name>
    <name type="common">Giant reed</name>
    <name type="synonym">Donax arundinaceus</name>
    <dbReference type="NCBI Taxonomy" id="35708"/>
    <lineage>
        <taxon>Eukaryota</taxon>
        <taxon>Viridiplantae</taxon>
        <taxon>Streptophyta</taxon>
        <taxon>Embryophyta</taxon>
        <taxon>Tracheophyta</taxon>
        <taxon>Spermatophyta</taxon>
        <taxon>Magnoliopsida</taxon>
        <taxon>Liliopsida</taxon>
        <taxon>Poales</taxon>
        <taxon>Poaceae</taxon>
        <taxon>PACMAD clade</taxon>
        <taxon>Arundinoideae</taxon>
        <taxon>Arundineae</taxon>
        <taxon>Arundo</taxon>
    </lineage>
</organism>
<accession>A0A0A9G7A8</accession>
<evidence type="ECO:0000256" key="1">
    <source>
        <dbReference type="SAM" id="MobiDB-lite"/>
    </source>
</evidence>
<reference evidence="2" key="1">
    <citation type="submission" date="2014-09" db="EMBL/GenBank/DDBJ databases">
        <authorList>
            <person name="Magalhaes I.L.F."/>
            <person name="Oliveira U."/>
            <person name="Santos F.R."/>
            <person name="Vidigal T.H.D.A."/>
            <person name="Brescovit A.D."/>
            <person name="Santos A.J."/>
        </authorList>
    </citation>
    <scope>NUCLEOTIDE SEQUENCE</scope>
    <source>
        <tissue evidence="2">Shoot tissue taken approximately 20 cm above the soil surface</tissue>
    </source>
</reference>
<feature type="region of interest" description="Disordered" evidence="1">
    <location>
        <begin position="1"/>
        <end position="34"/>
    </location>
</feature>
<reference evidence="2" key="2">
    <citation type="journal article" date="2015" name="Data Brief">
        <title>Shoot transcriptome of the giant reed, Arundo donax.</title>
        <authorList>
            <person name="Barrero R.A."/>
            <person name="Guerrero F.D."/>
            <person name="Moolhuijzen P."/>
            <person name="Goolsby J.A."/>
            <person name="Tidwell J."/>
            <person name="Bellgard S.E."/>
            <person name="Bellgard M.I."/>
        </authorList>
    </citation>
    <scope>NUCLEOTIDE SEQUENCE</scope>
    <source>
        <tissue evidence="2">Shoot tissue taken approximately 20 cm above the soil surface</tissue>
    </source>
</reference>
<feature type="compositionally biased region" description="Polar residues" evidence="1">
    <location>
        <begin position="17"/>
        <end position="34"/>
    </location>
</feature>
<proteinExistence type="predicted"/>
<evidence type="ECO:0000313" key="2">
    <source>
        <dbReference type="EMBL" id="JAE19349.1"/>
    </source>
</evidence>